<feature type="transmembrane region" description="Helical" evidence="1">
    <location>
        <begin position="152"/>
        <end position="176"/>
    </location>
</feature>
<feature type="transmembrane region" description="Helical" evidence="1">
    <location>
        <begin position="12"/>
        <end position="30"/>
    </location>
</feature>
<evidence type="ECO:0000313" key="3">
    <source>
        <dbReference type="Proteomes" id="UP000051679"/>
    </source>
</evidence>
<reference evidence="2 3" key="1">
    <citation type="journal article" date="2015" name="Genome Announc.">
        <title>Expanding the biotechnology potential of lactobacilli through comparative genomics of 213 strains and associated genera.</title>
        <authorList>
            <person name="Sun Z."/>
            <person name="Harris H.M."/>
            <person name="McCann A."/>
            <person name="Guo C."/>
            <person name="Argimon S."/>
            <person name="Zhang W."/>
            <person name="Yang X."/>
            <person name="Jeffery I.B."/>
            <person name="Cooney J.C."/>
            <person name="Kagawa T.F."/>
            <person name="Liu W."/>
            <person name="Song Y."/>
            <person name="Salvetti E."/>
            <person name="Wrobel A."/>
            <person name="Rasinkangas P."/>
            <person name="Parkhill J."/>
            <person name="Rea M.C."/>
            <person name="O'Sullivan O."/>
            <person name="Ritari J."/>
            <person name="Douillard F.P."/>
            <person name="Paul Ross R."/>
            <person name="Yang R."/>
            <person name="Briner A.E."/>
            <person name="Felis G.E."/>
            <person name="de Vos W.M."/>
            <person name="Barrangou R."/>
            <person name="Klaenhammer T.R."/>
            <person name="Caufield P.W."/>
            <person name="Cui Y."/>
            <person name="Zhang H."/>
            <person name="O'Toole P.W."/>
        </authorList>
    </citation>
    <scope>NUCLEOTIDE SEQUENCE [LARGE SCALE GENOMIC DNA]</scope>
    <source>
        <strain evidence="2 3">DSM 20505</strain>
    </source>
</reference>
<feature type="transmembrane region" description="Helical" evidence="1">
    <location>
        <begin position="94"/>
        <end position="114"/>
    </location>
</feature>
<evidence type="ECO:0000313" key="2">
    <source>
        <dbReference type="EMBL" id="KRM56465.1"/>
    </source>
</evidence>
<organism evidence="2 3">
    <name type="scientific">Lacticaseibacillus sharpeae JCM 1186 = DSM 20505</name>
    <dbReference type="NCBI Taxonomy" id="1291052"/>
    <lineage>
        <taxon>Bacteria</taxon>
        <taxon>Bacillati</taxon>
        <taxon>Bacillota</taxon>
        <taxon>Bacilli</taxon>
        <taxon>Lactobacillales</taxon>
        <taxon>Lactobacillaceae</taxon>
        <taxon>Lacticaseibacillus</taxon>
    </lineage>
</organism>
<dbReference type="InterPro" id="IPR005325">
    <property type="entry name" value="DUF308_memb"/>
</dbReference>
<feature type="transmembrane region" description="Helical" evidence="1">
    <location>
        <begin position="36"/>
        <end position="58"/>
    </location>
</feature>
<dbReference type="EMBL" id="AYYO01000003">
    <property type="protein sequence ID" value="KRM56465.1"/>
    <property type="molecule type" value="Genomic_DNA"/>
</dbReference>
<dbReference type="InterPro" id="IPR052712">
    <property type="entry name" value="Acid_resist_chaperone_HdeD"/>
</dbReference>
<proteinExistence type="predicted"/>
<dbReference type="STRING" id="1291052.FC18_GL001940"/>
<feature type="transmembrane region" description="Helical" evidence="1">
    <location>
        <begin position="70"/>
        <end position="88"/>
    </location>
</feature>
<dbReference type="PANTHER" id="PTHR34989">
    <property type="entry name" value="PROTEIN HDED"/>
    <property type="match status" value="1"/>
</dbReference>
<dbReference type="Proteomes" id="UP000051679">
    <property type="component" value="Unassembled WGS sequence"/>
</dbReference>
<feature type="transmembrane region" description="Helical" evidence="1">
    <location>
        <begin position="126"/>
        <end position="146"/>
    </location>
</feature>
<evidence type="ECO:0000256" key="1">
    <source>
        <dbReference type="SAM" id="Phobius"/>
    </source>
</evidence>
<dbReference type="PANTHER" id="PTHR34989:SF1">
    <property type="entry name" value="PROTEIN HDED"/>
    <property type="match status" value="1"/>
</dbReference>
<keyword evidence="1" id="KW-1133">Transmembrane helix</keyword>
<dbReference type="PATRIC" id="fig|1291052.5.peg.2003"/>
<sequence>MFSTRDRWGFDWRELITGVLFVIAGIFMFMHPQVGLVTMALLFAVVAIIRGITVLAAFSKMRQYLPRLSWIYALSGVLDLILGVLFLFNVPAGIVGITILFAVWFLIDAIGNLLTSSHLRRMGTGWFVLSLILDIATILVAILLIMQPVVAAISFATIVAIYLILFGINSIIISIARGR</sequence>
<keyword evidence="1" id="KW-0472">Membrane</keyword>
<dbReference type="RefSeq" id="WP_054676678.1">
    <property type="nucleotide sequence ID" value="NZ_AYYO01000003.1"/>
</dbReference>
<dbReference type="AlphaFoldDB" id="A0A0R1ZN73"/>
<name>A0A0R1ZN73_9LACO</name>
<protein>
    <submittedName>
        <fullName evidence="2">Integral membrane protein</fullName>
    </submittedName>
</protein>
<gene>
    <name evidence="2" type="ORF">FC18_GL001940</name>
</gene>
<dbReference type="OrthoDB" id="2456403at2"/>
<keyword evidence="1" id="KW-0812">Transmembrane</keyword>
<comment type="caution">
    <text evidence="2">The sequence shown here is derived from an EMBL/GenBank/DDBJ whole genome shotgun (WGS) entry which is preliminary data.</text>
</comment>
<keyword evidence="3" id="KW-1185">Reference proteome</keyword>
<accession>A0A0R1ZN73</accession>
<dbReference type="Pfam" id="PF03729">
    <property type="entry name" value="DUF308"/>
    <property type="match status" value="2"/>
</dbReference>
<dbReference type="GO" id="GO:0005886">
    <property type="term" value="C:plasma membrane"/>
    <property type="evidence" value="ECO:0007669"/>
    <property type="project" value="TreeGrafter"/>
</dbReference>